<comment type="caution">
    <text evidence="1">The sequence shown here is derived from an EMBL/GenBank/DDBJ whole genome shotgun (WGS) entry which is preliminary data.</text>
</comment>
<evidence type="ECO:0000313" key="1">
    <source>
        <dbReference type="EMBL" id="KAH3688748.1"/>
    </source>
</evidence>
<keyword evidence="2" id="KW-1185">Reference proteome</keyword>
<sequence>MSFLKIWIVEMTILMNSSMVLWISDRFSFFSRASTKWSIIVLELYRLETTSTMICLSVQKELSFFSIDWNSESENNNFLEISMILNCLKSNLVSGKADSLLK</sequence>
<proteinExistence type="predicted"/>
<gene>
    <name evidence="1" type="ORF">WICPIJ_000255</name>
</gene>
<name>A0A9P8QD51_WICPI</name>
<reference evidence="1" key="1">
    <citation type="journal article" date="2021" name="Open Biol.">
        <title>Shared evolutionary footprints suggest mitochondrial oxidative damage underlies multiple complex I losses in fungi.</title>
        <authorList>
            <person name="Schikora-Tamarit M.A."/>
            <person name="Marcet-Houben M."/>
            <person name="Nosek J."/>
            <person name="Gabaldon T."/>
        </authorList>
    </citation>
    <scope>NUCLEOTIDE SEQUENCE</scope>
    <source>
        <strain evidence="1">CBS2887</strain>
    </source>
</reference>
<dbReference type="Proteomes" id="UP000774326">
    <property type="component" value="Unassembled WGS sequence"/>
</dbReference>
<protein>
    <submittedName>
        <fullName evidence="1">Uncharacterized protein</fullName>
    </submittedName>
</protein>
<evidence type="ECO:0000313" key="2">
    <source>
        <dbReference type="Proteomes" id="UP000774326"/>
    </source>
</evidence>
<organism evidence="1 2">
    <name type="scientific">Wickerhamomyces pijperi</name>
    <name type="common">Yeast</name>
    <name type="synonym">Pichia pijperi</name>
    <dbReference type="NCBI Taxonomy" id="599730"/>
    <lineage>
        <taxon>Eukaryota</taxon>
        <taxon>Fungi</taxon>
        <taxon>Dikarya</taxon>
        <taxon>Ascomycota</taxon>
        <taxon>Saccharomycotina</taxon>
        <taxon>Saccharomycetes</taxon>
        <taxon>Phaffomycetales</taxon>
        <taxon>Wickerhamomycetaceae</taxon>
        <taxon>Wickerhamomyces</taxon>
    </lineage>
</organism>
<reference evidence="1" key="2">
    <citation type="submission" date="2021-01" db="EMBL/GenBank/DDBJ databases">
        <authorList>
            <person name="Schikora-Tamarit M.A."/>
        </authorList>
    </citation>
    <scope>NUCLEOTIDE SEQUENCE</scope>
    <source>
        <strain evidence="1">CBS2887</strain>
    </source>
</reference>
<accession>A0A9P8QD51</accession>
<dbReference type="AlphaFoldDB" id="A0A9P8QD51"/>
<dbReference type="EMBL" id="JAEUBG010000168">
    <property type="protein sequence ID" value="KAH3688748.1"/>
    <property type="molecule type" value="Genomic_DNA"/>
</dbReference>